<gene>
    <name evidence="1" type="ORF">EVAR_89827_1</name>
</gene>
<organism evidence="1 2">
    <name type="scientific">Eumeta variegata</name>
    <name type="common">Bagworm moth</name>
    <name type="synonym">Eumeta japonica</name>
    <dbReference type="NCBI Taxonomy" id="151549"/>
    <lineage>
        <taxon>Eukaryota</taxon>
        <taxon>Metazoa</taxon>
        <taxon>Ecdysozoa</taxon>
        <taxon>Arthropoda</taxon>
        <taxon>Hexapoda</taxon>
        <taxon>Insecta</taxon>
        <taxon>Pterygota</taxon>
        <taxon>Neoptera</taxon>
        <taxon>Endopterygota</taxon>
        <taxon>Lepidoptera</taxon>
        <taxon>Glossata</taxon>
        <taxon>Ditrysia</taxon>
        <taxon>Tineoidea</taxon>
        <taxon>Psychidae</taxon>
        <taxon>Oiketicinae</taxon>
        <taxon>Eumeta</taxon>
    </lineage>
</organism>
<proteinExistence type="predicted"/>
<dbReference type="Proteomes" id="UP000299102">
    <property type="component" value="Unassembled WGS sequence"/>
</dbReference>
<dbReference type="AlphaFoldDB" id="A0A4C1YLB6"/>
<reference evidence="1 2" key="1">
    <citation type="journal article" date="2019" name="Commun. Biol.">
        <title>The bagworm genome reveals a unique fibroin gene that provides high tensile strength.</title>
        <authorList>
            <person name="Kono N."/>
            <person name="Nakamura H."/>
            <person name="Ohtoshi R."/>
            <person name="Tomita M."/>
            <person name="Numata K."/>
            <person name="Arakawa K."/>
        </authorList>
    </citation>
    <scope>NUCLEOTIDE SEQUENCE [LARGE SCALE GENOMIC DNA]</scope>
</reference>
<accession>A0A4C1YLB6</accession>
<comment type="caution">
    <text evidence="1">The sequence shown here is derived from an EMBL/GenBank/DDBJ whole genome shotgun (WGS) entry which is preliminary data.</text>
</comment>
<name>A0A4C1YLB6_EUMVA</name>
<dbReference type="EMBL" id="BGZK01001236">
    <property type="protein sequence ID" value="GBP75125.1"/>
    <property type="molecule type" value="Genomic_DNA"/>
</dbReference>
<evidence type="ECO:0000313" key="1">
    <source>
        <dbReference type="EMBL" id="GBP75125.1"/>
    </source>
</evidence>
<sequence>MRKTSFIKRQPFQASIVNSWSGAKLFLRNKRRELGAPGLTYSRRRARGANPYYTFRPRVRHHFNVSNFVDSEAVRLHTGSDSQKLKPRPVVVSELYPRGTGRELSADHD</sequence>
<evidence type="ECO:0000313" key="2">
    <source>
        <dbReference type="Proteomes" id="UP000299102"/>
    </source>
</evidence>
<keyword evidence="2" id="KW-1185">Reference proteome</keyword>
<protein>
    <submittedName>
        <fullName evidence="1">Uncharacterized protein</fullName>
    </submittedName>
</protein>